<evidence type="ECO:0000256" key="2">
    <source>
        <dbReference type="SAM" id="Phobius"/>
    </source>
</evidence>
<accession>A0A432XAZ9</accession>
<protein>
    <submittedName>
        <fullName evidence="3">Pilus assembly protein</fullName>
    </submittedName>
</protein>
<dbReference type="AlphaFoldDB" id="A0A432XAZ9"/>
<gene>
    <name evidence="3" type="ORF">CWE21_12915</name>
</gene>
<keyword evidence="2" id="KW-0812">Transmembrane</keyword>
<dbReference type="EMBL" id="PIPT01000012">
    <property type="protein sequence ID" value="RUO45903.1"/>
    <property type="molecule type" value="Genomic_DNA"/>
</dbReference>
<feature type="region of interest" description="Disordered" evidence="1">
    <location>
        <begin position="58"/>
        <end position="99"/>
    </location>
</feature>
<evidence type="ECO:0000256" key="1">
    <source>
        <dbReference type="SAM" id="MobiDB-lite"/>
    </source>
</evidence>
<name>A0A432XAZ9_9GAMM</name>
<dbReference type="Proteomes" id="UP000286678">
    <property type="component" value="Unassembled WGS sequence"/>
</dbReference>
<organism evidence="3 4">
    <name type="scientific">Pseudidiomarina aquimaris</name>
    <dbReference type="NCBI Taxonomy" id="641841"/>
    <lineage>
        <taxon>Bacteria</taxon>
        <taxon>Pseudomonadati</taxon>
        <taxon>Pseudomonadota</taxon>
        <taxon>Gammaproteobacteria</taxon>
        <taxon>Alteromonadales</taxon>
        <taxon>Idiomarinaceae</taxon>
        <taxon>Pseudidiomarina</taxon>
    </lineage>
</organism>
<reference evidence="4" key="1">
    <citation type="journal article" date="2018" name="Front. Microbiol.">
        <title>Genome-Based Analysis Reveals the Taxonomy and Diversity of the Family Idiomarinaceae.</title>
        <authorList>
            <person name="Liu Y."/>
            <person name="Lai Q."/>
            <person name="Shao Z."/>
        </authorList>
    </citation>
    <scope>NUCLEOTIDE SEQUENCE [LARGE SCALE GENOMIC DNA]</scope>
    <source>
        <strain evidence="4">SW15</strain>
    </source>
</reference>
<evidence type="ECO:0000313" key="3">
    <source>
        <dbReference type="EMBL" id="RUO45903.1"/>
    </source>
</evidence>
<keyword evidence="2" id="KW-1133">Transmembrane helix</keyword>
<keyword evidence="4" id="KW-1185">Reference proteome</keyword>
<comment type="caution">
    <text evidence="3">The sequence shown here is derived from an EMBL/GenBank/DDBJ whole genome shotgun (WGS) entry which is preliminary data.</text>
</comment>
<dbReference type="RefSeq" id="WP_126834853.1">
    <property type="nucleotide sequence ID" value="NZ_PIPT01000012.1"/>
</dbReference>
<proteinExistence type="predicted"/>
<evidence type="ECO:0000313" key="4">
    <source>
        <dbReference type="Proteomes" id="UP000286678"/>
    </source>
</evidence>
<sequence length="99" mass="10538">MQHGRSYFTPVVARTHCLGQGMTEYIIIVALIAVAAIGVYSLLGKTVRNQVSGIAHEVSGQNSSQQLNEARSSARRSGTVAKQDVNLGNYDEATESGSN</sequence>
<keyword evidence="2" id="KW-0472">Membrane</keyword>
<dbReference type="OrthoDB" id="8780887at2"/>
<feature type="transmembrane region" description="Helical" evidence="2">
    <location>
        <begin position="25"/>
        <end position="43"/>
    </location>
</feature>
<feature type="compositionally biased region" description="Polar residues" evidence="1">
    <location>
        <begin position="59"/>
        <end position="71"/>
    </location>
</feature>